<keyword evidence="2" id="KW-0812">Transmembrane</keyword>
<feature type="region of interest" description="Disordered" evidence="1">
    <location>
        <begin position="1"/>
        <end position="28"/>
    </location>
</feature>
<feature type="compositionally biased region" description="Basic and acidic residues" evidence="1">
    <location>
        <begin position="16"/>
        <end position="28"/>
    </location>
</feature>
<evidence type="ECO:0000256" key="1">
    <source>
        <dbReference type="SAM" id="MobiDB-lite"/>
    </source>
</evidence>
<feature type="transmembrane region" description="Helical" evidence="2">
    <location>
        <begin position="125"/>
        <end position="146"/>
    </location>
</feature>
<reference evidence="4" key="1">
    <citation type="journal article" date="2019" name="Int. J. Syst. Evol. Microbiol.">
        <title>The Global Catalogue of Microorganisms (GCM) 10K type strain sequencing project: providing services to taxonomists for standard genome sequencing and annotation.</title>
        <authorList>
            <consortium name="The Broad Institute Genomics Platform"/>
            <consortium name="The Broad Institute Genome Sequencing Center for Infectious Disease"/>
            <person name="Wu L."/>
            <person name="Ma J."/>
        </authorList>
    </citation>
    <scope>NUCLEOTIDE SEQUENCE [LARGE SCALE GENOMIC DNA]</scope>
    <source>
        <strain evidence="4">JCM 18304</strain>
    </source>
</reference>
<comment type="caution">
    <text evidence="3">The sequence shown here is derived from an EMBL/GenBank/DDBJ whole genome shotgun (WGS) entry which is preliminary data.</text>
</comment>
<organism evidence="3 4">
    <name type="scientific">Rugosimonospora acidiphila</name>
    <dbReference type="NCBI Taxonomy" id="556531"/>
    <lineage>
        <taxon>Bacteria</taxon>
        <taxon>Bacillati</taxon>
        <taxon>Actinomycetota</taxon>
        <taxon>Actinomycetes</taxon>
        <taxon>Micromonosporales</taxon>
        <taxon>Micromonosporaceae</taxon>
        <taxon>Rugosimonospora</taxon>
    </lineage>
</organism>
<dbReference type="Proteomes" id="UP001501570">
    <property type="component" value="Unassembled WGS sequence"/>
</dbReference>
<keyword evidence="2" id="KW-0472">Membrane</keyword>
<sequence>MAAPGTTVRRPGRGAGSREHSNEAAPRPDWRETLAGAADLALLGLVLLIAALPVVTLGAAVSTGSYAVDHWCAHRSLPPAAAMARAFGRGLVPGLGALAAALAGGAVLWLDLSAVARGTVPGGPAALAGTALVAVAAAGLAGLTVVRVGQAGGAGWVGAVGSAWRTALRAPGVPLGVAGVLALTGLVGWLMPVAVPVLGGVGLLGIHVVARRAGWRAEQ</sequence>
<keyword evidence="4" id="KW-1185">Reference proteome</keyword>
<accession>A0ABP9RWN0</accession>
<feature type="transmembrane region" description="Helical" evidence="2">
    <location>
        <begin position="90"/>
        <end position="110"/>
    </location>
</feature>
<feature type="transmembrane region" description="Helical" evidence="2">
    <location>
        <begin position="40"/>
        <end position="69"/>
    </location>
</feature>
<proteinExistence type="predicted"/>
<keyword evidence="2" id="KW-1133">Transmembrane helix</keyword>
<protein>
    <recommendedName>
        <fullName evidence="5">DUF624 domain-containing protein</fullName>
    </recommendedName>
</protein>
<name>A0ABP9RWN0_9ACTN</name>
<dbReference type="RefSeq" id="WP_345631168.1">
    <property type="nucleotide sequence ID" value="NZ_BAABJQ010000010.1"/>
</dbReference>
<feature type="transmembrane region" description="Helical" evidence="2">
    <location>
        <begin position="167"/>
        <end position="187"/>
    </location>
</feature>
<feature type="transmembrane region" description="Helical" evidence="2">
    <location>
        <begin position="193"/>
        <end position="210"/>
    </location>
</feature>
<evidence type="ECO:0000256" key="2">
    <source>
        <dbReference type="SAM" id="Phobius"/>
    </source>
</evidence>
<evidence type="ECO:0008006" key="5">
    <source>
        <dbReference type="Google" id="ProtNLM"/>
    </source>
</evidence>
<evidence type="ECO:0000313" key="4">
    <source>
        <dbReference type="Proteomes" id="UP001501570"/>
    </source>
</evidence>
<gene>
    <name evidence="3" type="ORF">GCM10023322_37270</name>
</gene>
<evidence type="ECO:0000313" key="3">
    <source>
        <dbReference type="EMBL" id="GAA5187899.1"/>
    </source>
</evidence>
<dbReference type="EMBL" id="BAABJQ010000010">
    <property type="protein sequence ID" value="GAA5187899.1"/>
    <property type="molecule type" value="Genomic_DNA"/>
</dbReference>